<dbReference type="InterPro" id="IPR022801">
    <property type="entry name" value="Ribosomal_uS4"/>
</dbReference>
<dbReference type="SMART" id="SM01390">
    <property type="entry name" value="Ribosomal_S4"/>
    <property type="match status" value="1"/>
</dbReference>
<comment type="function">
    <text evidence="6">One of the primary rRNA binding proteins, it binds directly to 16S rRNA where it nucleates assembly of the body of the 30S subunit.</text>
</comment>
<dbReference type="Gene3D" id="1.10.1050.10">
    <property type="entry name" value="Ribosomal Protein S4 Delta 41, Chain A, domain 1"/>
    <property type="match status" value="1"/>
</dbReference>
<accession>A0A3G3LKY7</accession>
<dbReference type="Pfam" id="PF01479">
    <property type="entry name" value="S4"/>
    <property type="match status" value="1"/>
</dbReference>
<dbReference type="EMBL" id="MH898668">
    <property type="protein sequence ID" value="AYQ93376.1"/>
    <property type="molecule type" value="Genomic_DNA"/>
</dbReference>
<keyword evidence="5 6" id="KW-0687">Ribonucleoprotein</keyword>
<comment type="function">
    <text evidence="6">With S5 and S12 plays an important role in translational accuracy.</text>
</comment>
<comment type="similarity">
    <text evidence="1 6 7">Belongs to the universal ribosomal protein uS4 family.</text>
</comment>
<comment type="subcellular location">
    <subcellularLocation>
        <location evidence="6">Plastid</location>
        <location evidence="6">Chloroplast</location>
    </subcellularLocation>
</comment>
<organism evidence="10">
    <name type="scientific">Lepocinclis tripteris</name>
    <dbReference type="NCBI Taxonomy" id="135494"/>
    <lineage>
        <taxon>Eukaryota</taxon>
        <taxon>Discoba</taxon>
        <taxon>Euglenozoa</taxon>
        <taxon>Euglenida</taxon>
        <taxon>Spirocuta</taxon>
        <taxon>Euglenophyceae</taxon>
        <taxon>Euglenales</taxon>
        <taxon>Phacaceae</taxon>
        <taxon>Lepocinclis</taxon>
    </lineage>
</organism>
<evidence type="ECO:0000259" key="9">
    <source>
        <dbReference type="SMART" id="SM01390"/>
    </source>
</evidence>
<geneLocation type="chloroplast" evidence="10"/>
<evidence type="ECO:0000313" key="10">
    <source>
        <dbReference type="EMBL" id="AYQ93376.1"/>
    </source>
</evidence>
<feature type="domain" description="Small ribosomal subunit protein uS4 N-terminal" evidence="9">
    <location>
        <begin position="3"/>
        <end position="90"/>
    </location>
</feature>
<keyword evidence="3 6" id="KW-0694">RNA-binding</keyword>
<evidence type="ECO:0000256" key="7">
    <source>
        <dbReference type="RuleBase" id="RU003699"/>
    </source>
</evidence>
<dbReference type="HAMAP" id="MF_01306_B">
    <property type="entry name" value="Ribosomal_uS4_B"/>
    <property type="match status" value="1"/>
</dbReference>
<dbReference type="SMART" id="SM00363">
    <property type="entry name" value="S4"/>
    <property type="match status" value="1"/>
</dbReference>
<dbReference type="SUPFAM" id="SSF55174">
    <property type="entry name" value="Alpha-L RNA-binding motif"/>
    <property type="match status" value="1"/>
</dbReference>
<dbReference type="InterPro" id="IPR018079">
    <property type="entry name" value="Ribosomal_uS4_CS"/>
</dbReference>
<dbReference type="PANTHER" id="PTHR11831:SF4">
    <property type="entry name" value="SMALL RIBOSOMAL SUBUNIT PROTEIN US4M"/>
    <property type="match status" value="1"/>
</dbReference>
<name>A0A3G3LKY7_9EUGL</name>
<dbReference type="Gene3D" id="3.10.290.10">
    <property type="entry name" value="RNA-binding S4 domain"/>
    <property type="match status" value="1"/>
</dbReference>
<feature type="domain" description="RNA-binding S4" evidence="8">
    <location>
        <begin position="91"/>
        <end position="155"/>
    </location>
</feature>
<dbReference type="Pfam" id="PF00163">
    <property type="entry name" value="Ribosomal_S4"/>
    <property type="match status" value="1"/>
</dbReference>
<protein>
    <recommendedName>
        <fullName evidence="6">Small ribosomal subunit protein uS4c</fullName>
    </recommendedName>
</protein>
<dbReference type="AlphaFoldDB" id="A0A3G3LKY7"/>
<dbReference type="NCBIfam" id="TIGR01017">
    <property type="entry name" value="rpsD_bact"/>
    <property type="match status" value="1"/>
</dbReference>
<evidence type="ECO:0000256" key="6">
    <source>
        <dbReference type="HAMAP-Rule" id="MF_01306"/>
    </source>
</evidence>
<proteinExistence type="inferred from homology"/>
<dbReference type="PANTHER" id="PTHR11831">
    <property type="entry name" value="30S 40S RIBOSOMAL PROTEIN"/>
    <property type="match status" value="1"/>
</dbReference>
<keyword evidence="10" id="KW-0934">Plastid</keyword>
<dbReference type="FunFam" id="3.10.290.10:FF:000001">
    <property type="entry name" value="30S ribosomal protein S4"/>
    <property type="match status" value="1"/>
</dbReference>
<dbReference type="InterPro" id="IPR001912">
    <property type="entry name" value="Ribosomal_uS4_N"/>
</dbReference>
<evidence type="ECO:0000256" key="1">
    <source>
        <dbReference type="ARBA" id="ARBA00007465"/>
    </source>
</evidence>
<evidence type="ECO:0000256" key="3">
    <source>
        <dbReference type="ARBA" id="ARBA00022884"/>
    </source>
</evidence>
<dbReference type="GO" id="GO:0006412">
    <property type="term" value="P:translation"/>
    <property type="evidence" value="ECO:0007669"/>
    <property type="project" value="UniProtKB-UniRule"/>
</dbReference>
<gene>
    <name evidence="6" type="primary">rps4</name>
</gene>
<dbReference type="GO" id="GO:0042274">
    <property type="term" value="P:ribosomal small subunit biogenesis"/>
    <property type="evidence" value="ECO:0007669"/>
    <property type="project" value="TreeGrafter"/>
</dbReference>
<dbReference type="CDD" id="cd00165">
    <property type="entry name" value="S4"/>
    <property type="match status" value="1"/>
</dbReference>
<keyword evidence="10" id="KW-0150">Chloroplast</keyword>
<comment type="subunit">
    <text evidence="6">Part of the 30S ribosomal subunit. Contacts protein S5. The interaction surface between S4 and S5 is involved in control of translational fidelity.</text>
</comment>
<evidence type="ECO:0000256" key="2">
    <source>
        <dbReference type="ARBA" id="ARBA00022730"/>
    </source>
</evidence>
<sequence>MSRYKGPRLRIIRRLGKLSALTEKTSKRIGLPGQHGLSSSRKLSQYGIRLKEKQKLRFYYSVTERQLLNYLKKARKKKGSSGKILLSFLEMRLDNIVFRLGFCPTIISARQLITHGHILVNGKKVNLPSFSCKPNDLLAIKNSSVSRNLVNKNLEISRNNLIPSHLKFNNQTLEGSILSIVSFENVGLILNELLVVEYYSLRI</sequence>
<dbReference type="GO" id="GO:0019843">
    <property type="term" value="F:rRNA binding"/>
    <property type="evidence" value="ECO:0007669"/>
    <property type="project" value="UniProtKB-UniRule"/>
</dbReference>
<evidence type="ECO:0000256" key="5">
    <source>
        <dbReference type="ARBA" id="ARBA00023274"/>
    </source>
</evidence>
<dbReference type="GO" id="GO:0015935">
    <property type="term" value="C:small ribosomal subunit"/>
    <property type="evidence" value="ECO:0007669"/>
    <property type="project" value="InterPro"/>
</dbReference>
<keyword evidence="4 6" id="KW-0689">Ribosomal protein</keyword>
<dbReference type="GO" id="GO:0009507">
    <property type="term" value="C:chloroplast"/>
    <property type="evidence" value="ECO:0007669"/>
    <property type="project" value="UniProtKB-SubCell"/>
</dbReference>
<evidence type="ECO:0000256" key="4">
    <source>
        <dbReference type="ARBA" id="ARBA00022980"/>
    </source>
</evidence>
<dbReference type="NCBIfam" id="NF003717">
    <property type="entry name" value="PRK05327.1"/>
    <property type="match status" value="1"/>
</dbReference>
<keyword evidence="2 6" id="KW-0699">rRNA-binding</keyword>
<dbReference type="PROSITE" id="PS00632">
    <property type="entry name" value="RIBOSOMAL_S4"/>
    <property type="match status" value="1"/>
</dbReference>
<dbReference type="InterPro" id="IPR036986">
    <property type="entry name" value="S4_RNA-bd_sf"/>
</dbReference>
<evidence type="ECO:0000259" key="8">
    <source>
        <dbReference type="SMART" id="SM00363"/>
    </source>
</evidence>
<dbReference type="InterPro" id="IPR002942">
    <property type="entry name" value="S4_RNA-bd"/>
</dbReference>
<dbReference type="FunFam" id="1.10.1050.10:FF:000002">
    <property type="entry name" value="30S ribosomal protein S4, chloroplastic"/>
    <property type="match status" value="1"/>
</dbReference>
<dbReference type="PROSITE" id="PS50889">
    <property type="entry name" value="S4"/>
    <property type="match status" value="1"/>
</dbReference>
<dbReference type="GO" id="GO:0003735">
    <property type="term" value="F:structural constituent of ribosome"/>
    <property type="evidence" value="ECO:0007669"/>
    <property type="project" value="InterPro"/>
</dbReference>
<dbReference type="InterPro" id="IPR005709">
    <property type="entry name" value="Ribosomal_uS4_bac-type"/>
</dbReference>
<reference evidence="10" key="1">
    <citation type="journal article" date="2018" name="Sci. Rep.">
        <title>Dynamic evolution of inverted repeats in Euglenophyta plastid genomes.</title>
        <authorList>
            <person name="Karnkowska A."/>
            <person name="Bennett M.S."/>
            <person name="Triemer R.E."/>
        </authorList>
    </citation>
    <scope>NUCLEOTIDE SEQUENCE</scope>
</reference>